<organism evidence="2 3">
    <name type="scientific">Dendrothele bispora (strain CBS 962.96)</name>
    <dbReference type="NCBI Taxonomy" id="1314807"/>
    <lineage>
        <taxon>Eukaryota</taxon>
        <taxon>Fungi</taxon>
        <taxon>Dikarya</taxon>
        <taxon>Basidiomycota</taxon>
        <taxon>Agaricomycotina</taxon>
        <taxon>Agaricomycetes</taxon>
        <taxon>Agaricomycetidae</taxon>
        <taxon>Agaricales</taxon>
        <taxon>Agaricales incertae sedis</taxon>
        <taxon>Dendrothele</taxon>
    </lineage>
</organism>
<keyword evidence="1" id="KW-0472">Membrane</keyword>
<protein>
    <submittedName>
        <fullName evidence="2">Uncharacterized protein</fullName>
    </submittedName>
</protein>
<keyword evidence="1" id="KW-1133">Transmembrane helix</keyword>
<dbReference type="Proteomes" id="UP000297245">
    <property type="component" value="Unassembled WGS sequence"/>
</dbReference>
<proteinExistence type="predicted"/>
<keyword evidence="1" id="KW-0812">Transmembrane</keyword>
<evidence type="ECO:0000256" key="1">
    <source>
        <dbReference type="SAM" id="Phobius"/>
    </source>
</evidence>
<dbReference type="EMBL" id="ML179073">
    <property type="protein sequence ID" value="THV02864.1"/>
    <property type="molecule type" value="Genomic_DNA"/>
</dbReference>
<evidence type="ECO:0000313" key="2">
    <source>
        <dbReference type="EMBL" id="THV02864.1"/>
    </source>
</evidence>
<evidence type="ECO:0000313" key="3">
    <source>
        <dbReference type="Proteomes" id="UP000297245"/>
    </source>
</evidence>
<reference evidence="2 3" key="1">
    <citation type="journal article" date="2019" name="Nat. Ecol. Evol.">
        <title>Megaphylogeny resolves global patterns of mushroom evolution.</title>
        <authorList>
            <person name="Varga T."/>
            <person name="Krizsan K."/>
            <person name="Foldi C."/>
            <person name="Dima B."/>
            <person name="Sanchez-Garcia M."/>
            <person name="Sanchez-Ramirez S."/>
            <person name="Szollosi G.J."/>
            <person name="Szarkandi J.G."/>
            <person name="Papp V."/>
            <person name="Albert L."/>
            <person name="Andreopoulos W."/>
            <person name="Angelini C."/>
            <person name="Antonin V."/>
            <person name="Barry K.W."/>
            <person name="Bougher N.L."/>
            <person name="Buchanan P."/>
            <person name="Buyck B."/>
            <person name="Bense V."/>
            <person name="Catcheside P."/>
            <person name="Chovatia M."/>
            <person name="Cooper J."/>
            <person name="Damon W."/>
            <person name="Desjardin D."/>
            <person name="Finy P."/>
            <person name="Geml J."/>
            <person name="Haridas S."/>
            <person name="Hughes K."/>
            <person name="Justo A."/>
            <person name="Karasinski D."/>
            <person name="Kautmanova I."/>
            <person name="Kiss B."/>
            <person name="Kocsube S."/>
            <person name="Kotiranta H."/>
            <person name="LaButti K.M."/>
            <person name="Lechner B.E."/>
            <person name="Liimatainen K."/>
            <person name="Lipzen A."/>
            <person name="Lukacs Z."/>
            <person name="Mihaltcheva S."/>
            <person name="Morgado L.N."/>
            <person name="Niskanen T."/>
            <person name="Noordeloos M.E."/>
            <person name="Ohm R.A."/>
            <person name="Ortiz-Santana B."/>
            <person name="Ovrebo C."/>
            <person name="Racz N."/>
            <person name="Riley R."/>
            <person name="Savchenko A."/>
            <person name="Shiryaev A."/>
            <person name="Soop K."/>
            <person name="Spirin V."/>
            <person name="Szebenyi C."/>
            <person name="Tomsovsky M."/>
            <person name="Tulloss R.E."/>
            <person name="Uehling J."/>
            <person name="Grigoriev I.V."/>
            <person name="Vagvolgyi C."/>
            <person name="Papp T."/>
            <person name="Martin F.M."/>
            <person name="Miettinen O."/>
            <person name="Hibbett D.S."/>
            <person name="Nagy L.G."/>
        </authorList>
    </citation>
    <scope>NUCLEOTIDE SEQUENCE [LARGE SCALE GENOMIC DNA]</scope>
    <source>
        <strain evidence="2 3">CBS 962.96</strain>
    </source>
</reference>
<gene>
    <name evidence="2" type="ORF">K435DRAFT_322644</name>
</gene>
<keyword evidence="3" id="KW-1185">Reference proteome</keyword>
<feature type="transmembrane region" description="Helical" evidence="1">
    <location>
        <begin position="15"/>
        <end position="35"/>
    </location>
</feature>
<name>A0A4S8MKW1_DENBC</name>
<sequence length="83" mass="9711">MLPLVAPDSVPVSPFFRSSCHWFRLFVFVPLFYYFSCSHSSLRITYAMLYLSHNDDEYHISSTRPLNARVYVASSRNKTRSIN</sequence>
<dbReference type="AlphaFoldDB" id="A0A4S8MKW1"/>
<accession>A0A4S8MKW1</accession>